<keyword evidence="2" id="KW-1185">Reference proteome</keyword>
<evidence type="ECO:0000313" key="2">
    <source>
        <dbReference type="Proteomes" id="UP000263486"/>
    </source>
</evidence>
<reference evidence="1 2" key="1">
    <citation type="submission" date="2018-08" db="EMBL/GenBank/DDBJ databases">
        <title>Draft genome sequence of Psychrilyobacter sp. strain SD5 isolated from Black Sea water.</title>
        <authorList>
            <person name="Yadav S."/>
            <person name="Villanueva L."/>
            <person name="Damste J.S.S."/>
        </authorList>
    </citation>
    <scope>NUCLEOTIDE SEQUENCE [LARGE SCALE GENOMIC DNA]</scope>
    <source>
        <strain evidence="1 2">SD5</strain>
    </source>
</reference>
<name>A0ABX9KL36_9FUSO</name>
<dbReference type="CDD" id="cd11586">
    <property type="entry name" value="VbhA_like"/>
    <property type="match status" value="1"/>
</dbReference>
<comment type="caution">
    <text evidence="1">The sequence shown here is derived from an EMBL/GenBank/DDBJ whole genome shotgun (WGS) entry which is preliminary data.</text>
</comment>
<dbReference type="Proteomes" id="UP000263486">
    <property type="component" value="Unassembled WGS sequence"/>
</dbReference>
<gene>
    <name evidence="1" type="ORF">DYH56_00295</name>
</gene>
<dbReference type="EMBL" id="QUAJ01000001">
    <property type="protein sequence ID" value="REI43126.1"/>
    <property type="molecule type" value="Genomic_DNA"/>
</dbReference>
<organism evidence="1 2">
    <name type="scientific">Psychrilyobacter piezotolerans</name>
    <dbReference type="NCBI Taxonomy" id="2293438"/>
    <lineage>
        <taxon>Bacteria</taxon>
        <taxon>Fusobacteriati</taxon>
        <taxon>Fusobacteriota</taxon>
        <taxon>Fusobacteriia</taxon>
        <taxon>Fusobacteriales</taxon>
        <taxon>Fusobacteriaceae</taxon>
        <taxon>Psychrilyobacter</taxon>
    </lineage>
</organism>
<dbReference type="Gene3D" id="1.10.8.1050">
    <property type="entry name" value="Antitoxin VbhA-like"/>
    <property type="match status" value="1"/>
</dbReference>
<dbReference type="InterPro" id="IPR043038">
    <property type="entry name" value="VbhA_sf"/>
</dbReference>
<proteinExistence type="predicted"/>
<evidence type="ECO:0008006" key="3">
    <source>
        <dbReference type="Google" id="ProtNLM"/>
    </source>
</evidence>
<dbReference type="InterPro" id="IPR033788">
    <property type="entry name" value="VbhA-like"/>
</dbReference>
<protein>
    <recommendedName>
        <fullName evidence="3">Antitoxin VbhA domain-containing protein</fullName>
    </recommendedName>
</protein>
<accession>A0ABX9KL36</accession>
<sequence>MICNKIWYNITMELRTEEVWFMNSKEADRAVRRVKATMEIEGFELSKRDLITLKEVAMGKLSSDLLIKEYKERVSNLTGNATYEY</sequence>
<evidence type="ECO:0000313" key="1">
    <source>
        <dbReference type="EMBL" id="REI43126.1"/>
    </source>
</evidence>